<organism evidence="4 5">
    <name type="scientific">Flagellimonas olearia</name>
    <dbReference type="NCBI Taxonomy" id="552546"/>
    <lineage>
        <taxon>Bacteria</taxon>
        <taxon>Pseudomonadati</taxon>
        <taxon>Bacteroidota</taxon>
        <taxon>Flavobacteriia</taxon>
        <taxon>Flavobacteriales</taxon>
        <taxon>Flavobacteriaceae</taxon>
        <taxon>Flagellimonas</taxon>
    </lineage>
</organism>
<dbReference type="PANTHER" id="PTHR46344:SF27">
    <property type="entry name" value="KELCH REPEAT SUPERFAMILY PROTEIN"/>
    <property type="match status" value="1"/>
</dbReference>
<evidence type="ECO:0000256" key="1">
    <source>
        <dbReference type="ARBA" id="ARBA00022441"/>
    </source>
</evidence>
<dbReference type="Gene3D" id="2.120.10.80">
    <property type="entry name" value="Kelch-type beta propeller"/>
    <property type="match status" value="1"/>
</dbReference>
<feature type="domain" description="IPT/TIG" evidence="3">
    <location>
        <begin position="122"/>
        <end position="191"/>
    </location>
</feature>
<dbReference type="Pfam" id="PF24681">
    <property type="entry name" value="Kelch_KLHDC2_KLHL20_DRC7"/>
    <property type="match status" value="1"/>
</dbReference>
<dbReference type="Proteomes" id="UP000429785">
    <property type="component" value="Unassembled WGS sequence"/>
</dbReference>
<dbReference type="SUPFAM" id="SSF50965">
    <property type="entry name" value="Galactose oxidase, central domain"/>
    <property type="match status" value="1"/>
</dbReference>
<dbReference type="RefSeq" id="WP_152130533.1">
    <property type="nucleotide sequence ID" value="NZ_WELG01000001.1"/>
</dbReference>
<feature type="domain" description="IPT/TIG" evidence="3">
    <location>
        <begin position="37"/>
        <end position="113"/>
    </location>
</feature>
<dbReference type="EMBL" id="WELG01000001">
    <property type="protein sequence ID" value="KAB7530640.1"/>
    <property type="molecule type" value="Genomic_DNA"/>
</dbReference>
<reference evidence="4 5" key="1">
    <citation type="submission" date="2019-10" db="EMBL/GenBank/DDBJ databases">
        <title>Muricauda olearia CL-SS4 JCM15563 genome.</title>
        <authorList>
            <person name="Liu L."/>
        </authorList>
    </citation>
    <scope>NUCLEOTIDE SEQUENCE [LARGE SCALE GENOMIC DNA]</scope>
    <source>
        <strain evidence="4 5">CL-SS4</strain>
    </source>
</reference>
<dbReference type="InterPro" id="IPR002909">
    <property type="entry name" value="IPT_dom"/>
</dbReference>
<evidence type="ECO:0000259" key="3">
    <source>
        <dbReference type="Pfam" id="PF01833"/>
    </source>
</evidence>
<keyword evidence="1" id="KW-0880">Kelch repeat</keyword>
<accession>A0A6I1E403</accession>
<name>A0A6I1E403_9FLAO</name>
<dbReference type="PANTHER" id="PTHR46344">
    <property type="entry name" value="OS02G0202900 PROTEIN"/>
    <property type="match status" value="1"/>
</dbReference>
<dbReference type="Pfam" id="PF01833">
    <property type="entry name" value="TIG"/>
    <property type="match status" value="2"/>
</dbReference>
<evidence type="ECO:0000313" key="5">
    <source>
        <dbReference type="Proteomes" id="UP000429785"/>
    </source>
</evidence>
<keyword evidence="2" id="KW-0677">Repeat</keyword>
<dbReference type="InterPro" id="IPR013783">
    <property type="entry name" value="Ig-like_fold"/>
</dbReference>
<evidence type="ECO:0000256" key="2">
    <source>
        <dbReference type="ARBA" id="ARBA00022737"/>
    </source>
</evidence>
<dbReference type="SUPFAM" id="SSF81296">
    <property type="entry name" value="E set domains"/>
    <property type="match status" value="2"/>
</dbReference>
<gene>
    <name evidence="4" type="ORF">F8C76_03840</name>
</gene>
<dbReference type="AlphaFoldDB" id="A0A6I1E403"/>
<dbReference type="OrthoDB" id="103335at2"/>
<evidence type="ECO:0000313" key="4">
    <source>
        <dbReference type="EMBL" id="KAB7530640.1"/>
    </source>
</evidence>
<comment type="caution">
    <text evidence="4">The sequence shown here is derived from an EMBL/GenBank/DDBJ whole genome shotgun (WGS) entry which is preliminary data.</text>
</comment>
<protein>
    <recommendedName>
        <fullName evidence="3">IPT/TIG domain-containing protein</fullName>
    </recommendedName>
</protein>
<dbReference type="InterPro" id="IPR015915">
    <property type="entry name" value="Kelch-typ_b-propeller"/>
</dbReference>
<dbReference type="Gene3D" id="2.60.40.10">
    <property type="entry name" value="Immunoglobulins"/>
    <property type="match status" value="2"/>
</dbReference>
<proteinExistence type="predicted"/>
<dbReference type="InterPro" id="IPR011043">
    <property type="entry name" value="Gal_Oxase/kelch_b-propeller"/>
</dbReference>
<dbReference type="InterPro" id="IPR014756">
    <property type="entry name" value="Ig_E-set"/>
</dbReference>
<dbReference type="PROSITE" id="PS51257">
    <property type="entry name" value="PROKAR_LIPOPROTEIN"/>
    <property type="match status" value="1"/>
</dbReference>
<sequence length="501" mass="53961">MKKAILMGLPIMSICLILSCGKDDGPTPDPEPQEVEIASFSPTSGTVGTEVTINGKNFSSTKEENNVTFGSFKAPVVEASPTKLVVQVPTNAVTGKITVTVGSSSATSATNFEVLIFPGSLSIDDFQPKEGDFGTIVFIDGSNFSAVLSENTVKFGDVQAEVTDATTSKLTVKVPSGANTNLISVTVADHTTETAEYFQLPVWRTLNDFSGSPRRNAFSCVVDGNAYVGMGIGDGNFYDIWSYDQNGDSWSNTESAYPGKGNTDPAEFVLDGKVYVLDGLEGGLGLWTNEFRSYDVATNEWTNLPNFSGSVRYRAIDFTLQGKGYVVGGISSENTFMADVWEYDSQEGTWTEKTPYPQPEGIYNMASFIIDDHAYVGAGGVGPLSSSADFYKFDGVDWTPIASLPESAHSRVGPVGFSINGKGYIGLGRNVENYLMLQDFYEYDPGTDVWTQIEDFPSVPRYLATAFVLDGKAYVGLGDAGGDLDEQQDIYLFDPANIAPQ</sequence>
<dbReference type="CDD" id="cd00603">
    <property type="entry name" value="IPT_PCSR"/>
    <property type="match status" value="1"/>
</dbReference>